<feature type="repeat" description="WD" evidence="5">
    <location>
        <begin position="239"/>
        <end position="267"/>
    </location>
</feature>
<dbReference type="GO" id="GO:0005840">
    <property type="term" value="C:ribosome"/>
    <property type="evidence" value="ECO:0007669"/>
    <property type="project" value="UniProtKB-KW"/>
</dbReference>
<keyword evidence="1 5" id="KW-0853">WD repeat</keyword>
<dbReference type="InterPro" id="IPR020472">
    <property type="entry name" value="WD40_PAC1"/>
</dbReference>
<evidence type="ECO:0000256" key="6">
    <source>
        <dbReference type="SAM" id="MobiDB-lite"/>
    </source>
</evidence>
<feature type="repeat" description="WD" evidence="5">
    <location>
        <begin position="148"/>
        <end position="189"/>
    </location>
</feature>
<proteinExistence type="predicted"/>
<dbReference type="PROSITE" id="PS00678">
    <property type="entry name" value="WD_REPEATS_1"/>
    <property type="match status" value="1"/>
</dbReference>
<evidence type="ECO:0000256" key="1">
    <source>
        <dbReference type="ARBA" id="ARBA00022574"/>
    </source>
</evidence>
<dbReference type="InterPro" id="IPR015943">
    <property type="entry name" value="WD40/YVTN_repeat-like_dom_sf"/>
</dbReference>
<feature type="region of interest" description="Disordered" evidence="6">
    <location>
        <begin position="1"/>
        <end position="63"/>
    </location>
</feature>
<evidence type="ECO:0000256" key="4">
    <source>
        <dbReference type="ARBA" id="ARBA00023274"/>
    </source>
</evidence>
<name>A0AAW0F4J9_9TRYP</name>
<evidence type="ECO:0000256" key="5">
    <source>
        <dbReference type="PROSITE-ProRule" id="PRU00221"/>
    </source>
</evidence>
<dbReference type="GO" id="GO:1990904">
    <property type="term" value="C:ribonucleoprotein complex"/>
    <property type="evidence" value="ECO:0007669"/>
    <property type="project" value="UniProtKB-KW"/>
</dbReference>
<keyword evidence="8" id="KW-1185">Reference proteome</keyword>
<reference evidence="7 8" key="1">
    <citation type="journal article" date="2021" name="MBio">
        <title>A New Model Trypanosomatid, Novymonas esmeraldas: Genomic Perception of Its 'Candidatus Pandoraea novymonadis' Endosymbiont.</title>
        <authorList>
            <person name="Zakharova A."/>
            <person name="Saura A."/>
            <person name="Butenko A."/>
            <person name="Podesvova L."/>
            <person name="Warmusova S."/>
            <person name="Kostygov A.Y."/>
            <person name="Nenarokova A."/>
            <person name="Lukes J."/>
            <person name="Opperdoes F.R."/>
            <person name="Yurchenko V."/>
        </authorList>
    </citation>
    <scope>NUCLEOTIDE SEQUENCE [LARGE SCALE GENOMIC DNA]</scope>
    <source>
        <strain evidence="7 8">E262AT.01</strain>
    </source>
</reference>
<accession>A0AAW0F4J9</accession>
<evidence type="ECO:0000313" key="7">
    <source>
        <dbReference type="EMBL" id="KAK7200144.1"/>
    </source>
</evidence>
<dbReference type="InterPro" id="IPR001680">
    <property type="entry name" value="WD40_rpt"/>
</dbReference>
<dbReference type="PANTHER" id="PTHR19869">
    <property type="entry name" value="SPERMATID WD-REPEAT PROTEIN"/>
    <property type="match status" value="1"/>
</dbReference>
<keyword evidence="3" id="KW-0689">Ribosomal protein</keyword>
<sequence length="436" mass="47058">MGNTCTKTGEVADNRKDGRQYRDESPQQNKPSPSQRTTAGEQAAATSPSAAPSPRVGGEAPAGAEATAVVKNIEALQHTLKPTVSVVTAALRHDEFRQFTSIFARGKATLAVASCAPAQRPRHILAAGEDRSMVLLNYETGHVMRRWVHAHKNDINCITTPTPTGLFATASRDKTVKLWDFTSDGSVAELLGHTLNVTSIDMSANADLLVSGSKDNTVRLWDVSRAEELFCGDVKLNIVHFVRFMPSMNCVAQGGEDLAVRLWDVRTRGSHSELHLGKTVEGMDYYPVCCDTVPGNSHTLLTGHNGVNGCGSYVAQWDVRTGKRVALFKGHNATVSAVRMVAPGVYGQGSFFTSSDDGTFGVWNLEDGEEAGEVQLPVEHHFRLPEGRVTSFEAEENGDTVIALDDGCIVILRPSKSGDSVVPSKRLRYIGVLTAR</sequence>
<protein>
    <submittedName>
        <fullName evidence="7">WD domain, G-beta repeat</fullName>
    </submittedName>
</protein>
<dbReference type="PROSITE" id="PS50294">
    <property type="entry name" value="WD_REPEATS_REGION"/>
    <property type="match status" value="2"/>
</dbReference>
<keyword evidence="4" id="KW-0687">Ribonucleoprotein</keyword>
<dbReference type="InterPro" id="IPR019775">
    <property type="entry name" value="WD40_repeat_CS"/>
</dbReference>
<dbReference type="PANTHER" id="PTHR19869:SF1">
    <property type="entry name" value="WD REPEAT-CONTAINING PROTEIN 31"/>
    <property type="match status" value="1"/>
</dbReference>
<dbReference type="PRINTS" id="PR00320">
    <property type="entry name" value="GPROTEINBRPT"/>
</dbReference>
<feature type="compositionally biased region" description="Polar residues" evidence="6">
    <location>
        <begin position="26"/>
        <end position="40"/>
    </location>
</feature>
<dbReference type="SMART" id="SM00320">
    <property type="entry name" value="WD40"/>
    <property type="match status" value="4"/>
</dbReference>
<evidence type="ECO:0000256" key="3">
    <source>
        <dbReference type="ARBA" id="ARBA00022980"/>
    </source>
</evidence>
<dbReference type="AlphaFoldDB" id="A0AAW0F4J9"/>
<dbReference type="InterPro" id="IPR040066">
    <property type="entry name" value="WDR31"/>
</dbReference>
<keyword evidence="2" id="KW-0677">Repeat</keyword>
<feature type="repeat" description="WD" evidence="5">
    <location>
        <begin position="328"/>
        <end position="373"/>
    </location>
</feature>
<dbReference type="SUPFAM" id="SSF50978">
    <property type="entry name" value="WD40 repeat-like"/>
    <property type="match status" value="1"/>
</dbReference>
<evidence type="ECO:0000313" key="8">
    <source>
        <dbReference type="Proteomes" id="UP001430356"/>
    </source>
</evidence>
<dbReference type="Proteomes" id="UP001430356">
    <property type="component" value="Unassembled WGS sequence"/>
</dbReference>
<dbReference type="PROSITE" id="PS50082">
    <property type="entry name" value="WD_REPEATS_2"/>
    <property type="match status" value="4"/>
</dbReference>
<comment type="caution">
    <text evidence="7">The sequence shown here is derived from an EMBL/GenBank/DDBJ whole genome shotgun (WGS) entry which is preliminary data.</text>
</comment>
<evidence type="ECO:0000256" key="2">
    <source>
        <dbReference type="ARBA" id="ARBA00022737"/>
    </source>
</evidence>
<feature type="compositionally biased region" description="Low complexity" evidence="6">
    <location>
        <begin position="43"/>
        <end position="63"/>
    </location>
</feature>
<dbReference type="EMBL" id="JAECZO010000004">
    <property type="protein sequence ID" value="KAK7200144.1"/>
    <property type="molecule type" value="Genomic_DNA"/>
</dbReference>
<dbReference type="Gene3D" id="2.130.10.10">
    <property type="entry name" value="YVTN repeat-like/Quinoprotein amine dehydrogenase"/>
    <property type="match status" value="2"/>
</dbReference>
<feature type="repeat" description="WD" evidence="5">
    <location>
        <begin position="190"/>
        <end position="231"/>
    </location>
</feature>
<dbReference type="Pfam" id="PF00400">
    <property type="entry name" value="WD40"/>
    <property type="match status" value="3"/>
</dbReference>
<gene>
    <name evidence="7" type="ORF">NESM_000064800</name>
</gene>
<dbReference type="InterPro" id="IPR036322">
    <property type="entry name" value="WD40_repeat_dom_sf"/>
</dbReference>
<organism evidence="7 8">
    <name type="scientific">Novymonas esmeraldas</name>
    <dbReference type="NCBI Taxonomy" id="1808958"/>
    <lineage>
        <taxon>Eukaryota</taxon>
        <taxon>Discoba</taxon>
        <taxon>Euglenozoa</taxon>
        <taxon>Kinetoplastea</taxon>
        <taxon>Metakinetoplastina</taxon>
        <taxon>Trypanosomatida</taxon>
        <taxon>Trypanosomatidae</taxon>
        <taxon>Novymonas</taxon>
    </lineage>
</organism>
<feature type="compositionally biased region" description="Basic and acidic residues" evidence="6">
    <location>
        <begin position="10"/>
        <end position="25"/>
    </location>
</feature>